<protein>
    <submittedName>
        <fullName evidence="1">Uncharacterized protein</fullName>
    </submittedName>
</protein>
<sequence>MSGLFNDLPTDAEAIEDTGRTTLVDIATEAESESESKIELEEEDELSEDIVEASDNHSKFSDSKSKSSESSSSSAASTSRIAFGLLSMGVVAGVITALF</sequence>
<evidence type="ECO:0000313" key="2">
    <source>
        <dbReference type="Proteomes" id="UP001150581"/>
    </source>
</evidence>
<dbReference type="EMBL" id="JANBPG010001361">
    <property type="protein sequence ID" value="KAJ1890339.1"/>
    <property type="molecule type" value="Genomic_DNA"/>
</dbReference>
<comment type="caution">
    <text evidence="1">The sequence shown here is derived from an EMBL/GenBank/DDBJ whole genome shotgun (WGS) entry which is preliminary data.</text>
</comment>
<evidence type="ECO:0000313" key="1">
    <source>
        <dbReference type="EMBL" id="KAJ1890339.1"/>
    </source>
</evidence>
<keyword evidence="2" id="KW-1185">Reference proteome</keyword>
<reference evidence="1" key="1">
    <citation type="submission" date="2022-07" db="EMBL/GenBank/DDBJ databases">
        <title>Phylogenomic reconstructions and comparative analyses of Kickxellomycotina fungi.</title>
        <authorList>
            <person name="Reynolds N.K."/>
            <person name="Stajich J.E."/>
            <person name="Barry K."/>
            <person name="Grigoriev I.V."/>
            <person name="Crous P."/>
            <person name="Smith M.E."/>
        </authorList>
    </citation>
    <scope>NUCLEOTIDE SEQUENCE</scope>
    <source>
        <strain evidence="1">Benny 63K</strain>
    </source>
</reference>
<proteinExistence type="predicted"/>
<organism evidence="1 2">
    <name type="scientific">Kickxella alabastrina</name>
    <dbReference type="NCBI Taxonomy" id="61397"/>
    <lineage>
        <taxon>Eukaryota</taxon>
        <taxon>Fungi</taxon>
        <taxon>Fungi incertae sedis</taxon>
        <taxon>Zoopagomycota</taxon>
        <taxon>Kickxellomycotina</taxon>
        <taxon>Kickxellomycetes</taxon>
        <taxon>Kickxellales</taxon>
        <taxon>Kickxellaceae</taxon>
        <taxon>Kickxella</taxon>
    </lineage>
</organism>
<gene>
    <name evidence="1" type="ORF">LPJ66_007543</name>
</gene>
<name>A0ACC1I991_9FUNG</name>
<accession>A0ACC1I991</accession>
<dbReference type="Proteomes" id="UP001150581">
    <property type="component" value="Unassembled WGS sequence"/>
</dbReference>